<comment type="caution">
    <text evidence="2">The sequence shown here is derived from an EMBL/GenBank/DDBJ whole genome shotgun (WGS) entry which is preliminary data.</text>
</comment>
<dbReference type="PANTHER" id="PTHR35007:SF1">
    <property type="entry name" value="PILUS ASSEMBLY PROTEIN"/>
    <property type="match status" value="1"/>
</dbReference>
<gene>
    <name evidence="2" type="ORF">H8Z76_09505</name>
</gene>
<keyword evidence="3" id="KW-1185">Reference proteome</keyword>
<organism evidence="2 3">
    <name type="scientific">Roseburia yibonii</name>
    <dbReference type="NCBI Taxonomy" id="2763063"/>
    <lineage>
        <taxon>Bacteria</taxon>
        <taxon>Bacillati</taxon>
        <taxon>Bacillota</taxon>
        <taxon>Clostridia</taxon>
        <taxon>Lachnospirales</taxon>
        <taxon>Lachnospiraceae</taxon>
        <taxon>Roseburia</taxon>
    </lineage>
</organism>
<evidence type="ECO:0000313" key="3">
    <source>
        <dbReference type="Proteomes" id="UP000621540"/>
    </source>
</evidence>
<evidence type="ECO:0000313" key="2">
    <source>
        <dbReference type="EMBL" id="MBC5754241.1"/>
    </source>
</evidence>
<reference evidence="2 3" key="1">
    <citation type="submission" date="2020-08" db="EMBL/GenBank/DDBJ databases">
        <title>Genome public.</title>
        <authorList>
            <person name="Liu C."/>
            <person name="Sun Q."/>
        </authorList>
    </citation>
    <scope>NUCLEOTIDE SEQUENCE [LARGE SCALE GENOMIC DNA]</scope>
    <source>
        <strain evidence="2 3">BX0805</strain>
    </source>
</reference>
<evidence type="ECO:0008006" key="4">
    <source>
        <dbReference type="Google" id="ProtNLM"/>
    </source>
</evidence>
<keyword evidence="1" id="KW-0812">Transmembrane</keyword>
<feature type="transmembrane region" description="Helical" evidence="1">
    <location>
        <begin position="20"/>
        <end position="48"/>
    </location>
</feature>
<protein>
    <recommendedName>
        <fullName evidence="4">Flp pilus assembly protein TadB</fullName>
    </recommendedName>
</protein>
<keyword evidence="1" id="KW-0472">Membrane</keyword>
<feature type="transmembrane region" description="Helical" evidence="1">
    <location>
        <begin position="220"/>
        <end position="237"/>
    </location>
</feature>
<name>A0ABR7IBB3_9FIRM</name>
<evidence type="ECO:0000256" key="1">
    <source>
        <dbReference type="SAM" id="Phobius"/>
    </source>
</evidence>
<dbReference type="RefSeq" id="WP_022515554.1">
    <property type="nucleotide sequence ID" value="NZ_JACOQH010000006.1"/>
</dbReference>
<dbReference type="Proteomes" id="UP000621540">
    <property type="component" value="Unassembled WGS sequence"/>
</dbReference>
<proteinExistence type="predicted"/>
<feature type="transmembrane region" description="Helical" evidence="1">
    <location>
        <begin position="193"/>
        <end position="214"/>
    </location>
</feature>
<dbReference type="PANTHER" id="PTHR35007">
    <property type="entry name" value="INTEGRAL MEMBRANE PROTEIN-RELATED"/>
    <property type="match status" value="1"/>
</dbReference>
<dbReference type="EMBL" id="JACOQH010000006">
    <property type="protein sequence ID" value="MBC5754241.1"/>
    <property type="molecule type" value="Genomic_DNA"/>
</dbReference>
<keyword evidence="1" id="KW-1133">Transmembrane helix</keyword>
<accession>A0ABR7IBB3</accession>
<sequence length="245" mass="27786">MDYRKYQFCAKERILIVFESIAVTAVIAFLCYRSVYVMAGCIPVYLFLAKRKKQEYIRRRREKLGVEFKESLQAVAGALLAGYSMENAFREAEKEMTQLYGTESCMVRELKEINVKTACNQPLEPLLLDFSKRSGMEDVESFCQVLVFAKRGGGDFVQIIKATVRKIADKIEVKREIETVMAAKRLEQKVMQAVPVFILFYLDVTSPGFLSVLYGNAVGILFMTGCLALYLAAMRIAEKIVDISV</sequence>